<dbReference type="CDD" id="cd04186">
    <property type="entry name" value="GT_2_like_c"/>
    <property type="match status" value="1"/>
</dbReference>
<evidence type="ECO:0000313" key="6">
    <source>
        <dbReference type="EMBL" id="BAT23992.1"/>
    </source>
</evidence>
<dbReference type="AlphaFoldDB" id="A0A0P0YRQ4"/>
<dbReference type="Pfam" id="PF00535">
    <property type="entry name" value="Glycos_transf_2"/>
    <property type="match status" value="1"/>
</dbReference>
<dbReference type="Gene3D" id="3.90.550.10">
    <property type="entry name" value="Spore Coat Polysaccharide Biosynthesis Protein SpsA, Chain A"/>
    <property type="match status" value="1"/>
</dbReference>
<reference evidence="6" key="1">
    <citation type="submission" date="2014-04" db="EMBL/GenBank/DDBJ databases">
        <authorList>
            <person name="Harrison E."/>
        </authorList>
    </citation>
    <scope>NUCLEOTIDE SEQUENCE</scope>
    <source>
        <strain evidence="6">1756/51</strain>
    </source>
</reference>
<evidence type="ECO:0000259" key="5">
    <source>
        <dbReference type="Pfam" id="PF00535"/>
    </source>
</evidence>
<organism evidence="6">
    <name type="scientific">Klebsiella sp. 1756/51</name>
    <dbReference type="NCBI Taxonomy" id="1497825"/>
    <lineage>
        <taxon>Bacteria</taxon>
        <taxon>Pseudomonadati</taxon>
        <taxon>Pseudomonadota</taxon>
        <taxon>Gammaproteobacteria</taxon>
        <taxon>Enterobacterales</taxon>
        <taxon>Enterobacteriaceae</taxon>
        <taxon>Klebsiella/Raoultella group</taxon>
        <taxon>Klebsiella</taxon>
    </lineage>
</organism>
<keyword evidence="3 6" id="KW-0808">Transferase</keyword>
<keyword evidence="2" id="KW-0328">Glycosyltransferase</keyword>
<evidence type="ECO:0000256" key="3">
    <source>
        <dbReference type="ARBA" id="ARBA00022679"/>
    </source>
</evidence>
<sequence length="321" mass="36604">MVYIVVLNWNGLLDTLSCLNSLLELQEEKFKVVICDNGSSDGSVLKIMNWHNELKEGLKERFPINKIDLPINFSSIKTTNNSGIYLINIGKNLGYAGGNNVGINFALSQNDMSYVWLLNNDTEVDPHSLLKMKEAFSKDKKIGICGSRLVYFSERDKLQGLGGVFNPLFCSSYHYKANENATIEFDDEVISNSIDYVIGASMLISAEALNDIGVLCEDYFLYYEEIDYCLRAKNLGYRIYCATESIVYHKEGASTQKGILSDYFWVRNRILIAKKYYPASILPVYLSLFVTFFNRIRRMELSKAKNVLKIIFGSRDLYNLK</sequence>
<proteinExistence type="inferred from homology"/>
<reference evidence="6" key="2">
    <citation type="journal article" date="2015" name="Sci. Rep.">
        <title>Genetic analysis of capsular polysaccharide synthesis gene clusters in 79 capsular types of Klebsiella spp.</title>
        <authorList>
            <person name="Pan Y.J."/>
            <person name="Lin T.L."/>
            <person name="Chen C.T."/>
            <person name="Chen Y.Y."/>
            <person name="Hsieh P.F."/>
            <person name="Hsu C.R."/>
            <person name="Wu M.C."/>
            <person name="Wang J.T."/>
        </authorList>
    </citation>
    <scope>NUCLEOTIDE SEQUENCE</scope>
    <source>
        <strain evidence="6">1756/51</strain>
    </source>
</reference>
<evidence type="ECO:0000256" key="4">
    <source>
        <dbReference type="SAM" id="Phobius"/>
    </source>
</evidence>
<dbReference type="PANTHER" id="PTHR43179">
    <property type="entry name" value="RHAMNOSYLTRANSFERASE WBBL"/>
    <property type="match status" value="1"/>
</dbReference>
<dbReference type="InterPro" id="IPR001173">
    <property type="entry name" value="Glyco_trans_2-like"/>
</dbReference>
<dbReference type="SUPFAM" id="SSF53448">
    <property type="entry name" value="Nucleotide-diphospho-sugar transferases"/>
    <property type="match status" value="1"/>
</dbReference>
<keyword evidence="4" id="KW-0812">Transmembrane</keyword>
<protein>
    <submittedName>
        <fullName evidence="6">Rhamnosyl transferase</fullName>
    </submittedName>
</protein>
<evidence type="ECO:0000256" key="2">
    <source>
        <dbReference type="ARBA" id="ARBA00022676"/>
    </source>
</evidence>
<dbReference type="InterPro" id="IPR029044">
    <property type="entry name" value="Nucleotide-diphossugar_trans"/>
</dbReference>
<keyword evidence="4" id="KW-0472">Membrane</keyword>
<name>A0A0P0YRQ4_9ENTR</name>
<evidence type="ECO:0000256" key="1">
    <source>
        <dbReference type="ARBA" id="ARBA00006739"/>
    </source>
</evidence>
<feature type="domain" description="Glycosyltransferase 2-like" evidence="5">
    <location>
        <begin position="4"/>
        <end position="162"/>
    </location>
</feature>
<comment type="similarity">
    <text evidence="1">Belongs to the glycosyltransferase 2 family.</text>
</comment>
<dbReference type="EMBL" id="AB924590">
    <property type="protein sequence ID" value="BAT23992.1"/>
    <property type="molecule type" value="Genomic_DNA"/>
</dbReference>
<dbReference type="PANTHER" id="PTHR43179:SF12">
    <property type="entry name" value="GALACTOFURANOSYLTRANSFERASE GLFT2"/>
    <property type="match status" value="1"/>
</dbReference>
<dbReference type="GO" id="GO:0016757">
    <property type="term" value="F:glycosyltransferase activity"/>
    <property type="evidence" value="ECO:0007669"/>
    <property type="project" value="UniProtKB-KW"/>
</dbReference>
<accession>A0A0P0YRQ4</accession>
<gene>
    <name evidence="6" type="primary">wckZ</name>
</gene>
<feature type="transmembrane region" description="Helical" evidence="4">
    <location>
        <begin position="276"/>
        <end position="296"/>
    </location>
</feature>
<keyword evidence="4" id="KW-1133">Transmembrane helix</keyword>